<proteinExistence type="predicted"/>
<keyword evidence="3" id="KW-1185">Reference proteome</keyword>
<dbReference type="CDD" id="cd11542">
    <property type="entry name" value="NTP-PPase_u5"/>
    <property type="match status" value="1"/>
</dbReference>
<dbReference type="Proteomes" id="UP000266649">
    <property type="component" value="Unassembled WGS sequence"/>
</dbReference>
<evidence type="ECO:0000313" key="2">
    <source>
        <dbReference type="EMBL" id="RID91864.1"/>
    </source>
</evidence>
<dbReference type="EMBL" id="QXXQ01000005">
    <property type="protein sequence ID" value="RID91864.1"/>
    <property type="molecule type" value="Genomic_DNA"/>
</dbReference>
<reference evidence="2 3" key="1">
    <citation type="submission" date="2018-09" db="EMBL/GenBank/DDBJ databases">
        <title>Gemmobacter lutimaris sp. nov., a marine bacterium isolated from tidal flat.</title>
        <authorList>
            <person name="Lee D.W."/>
            <person name="Yoo Y."/>
            <person name="Kim J.-J."/>
            <person name="Kim B.S."/>
        </authorList>
    </citation>
    <scope>NUCLEOTIDE SEQUENCE [LARGE SCALE GENOMIC DNA]</scope>
    <source>
        <strain evidence="2 3">YJ-T1-11</strain>
    </source>
</reference>
<comment type="caution">
    <text evidence="2">The sequence shown here is derived from an EMBL/GenBank/DDBJ whole genome shotgun (WGS) entry which is preliminary data.</text>
</comment>
<dbReference type="OrthoDB" id="8728704at2"/>
<organism evidence="2 3">
    <name type="scientific">Gemmobacter lutimaris</name>
    <dbReference type="NCBI Taxonomy" id="2306023"/>
    <lineage>
        <taxon>Bacteria</taxon>
        <taxon>Pseudomonadati</taxon>
        <taxon>Pseudomonadota</taxon>
        <taxon>Alphaproteobacteria</taxon>
        <taxon>Rhodobacterales</taxon>
        <taxon>Paracoccaceae</taxon>
        <taxon>Gemmobacter</taxon>
    </lineage>
</organism>
<sequence length="209" mass="23086">MTMHTETTLRHMFNAGRLYSADAINALVAEIHADNVAAGWWTDLKTGESLIGKRNVPEMLCLIHSEISEAFDGMSQRLPDDKLTHRMMFEVELADAVIRIFDLAGGTQVNLGWAITEAHHNAPASIYGPDAMARLMAVHSRLSAAMEAYRKANKARFDEALGEAAWVICAIAVAHGLDLSGAIQEKRAYNRHRADHKRENRLAHGGKAF</sequence>
<dbReference type="AlphaFoldDB" id="A0A398BQ81"/>
<evidence type="ECO:0000256" key="1">
    <source>
        <dbReference type="SAM" id="MobiDB-lite"/>
    </source>
</evidence>
<gene>
    <name evidence="2" type="ORF">D2N39_11545</name>
</gene>
<evidence type="ECO:0000313" key="3">
    <source>
        <dbReference type="Proteomes" id="UP000266649"/>
    </source>
</evidence>
<accession>A0A398BQ81</accession>
<dbReference type="RefSeq" id="WP_119134925.1">
    <property type="nucleotide sequence ID" value="NZ_QXXQ01000005.1"/>
</dbReference>
<protein>
    <submittedName>
        <fullName evidence="2">Uncharacterized protein</fullName>
    </submittedName>
</protein>
<feature type="region of interest" description="Disordered" evidence="1">
    <location>
        <begin position="190"/>
        <end position="209"/>
    </location>
</feature>
<name>A0A398BQ81_9RHOB</name>